<proteinExistence type="inferred from homology"/>
<dbReference type="InterPro" id="IPR001611">
    <property type="entry name" value="Leu-rich_rpt"/>
</dbReference>
<dbReference type="GO" id="GO:0005524">
    <property type="term" value="F:ATP binding"/>
    <property type="evidence" value="ECO:0007669"/>
    <property type="project" value="UniProtKB-UniRule"/>
</dbReference>
<keyword evidence="13 22" id="KW-0547">Nucleotide-binding</keyword>
<keyword evidence="18" id="KW-0675">Receptor</keyword>
<feature type="binding site" evidence="22">
    <location>
        <position position="874"/>
    </location>
    <ligand>
        <name>ATP</name>
        <dbReference type="ChEBI" id="CHEBI:30616"/>
    </ligand>
</feature>
<dbReference type="InterPro" id="IPR011009">
    <property type="entry name" value="Kinase-like_dom_sf"/>
</dbReference>
<dbReference type="FunFam" id="1.10.510.10:FF:000358">
    <property type="entry name" value="Putative leucine-rich repeat receptor-like serine/threonine-protein kinase"/>
    <property type="match status" value="1"/>
</dbReference>
<keyword evidence="15 22" id="KW-0067">ATP-binding</keyword>
<keyword evidence="9" id="KW-0808">Transferase</keyword>
<dbReference type="SUPFAM" id="SSF52058">
    <property type="entry name" value="L domain-like"/>
    <property type="match status" value="3"/>
</dbReference>
<evidence type="ECO:0000256" key="10">
    <source>
        <dbReference type="ARBA" id="ARBA00022692"/>
    </source>
</evidence>
<dbReference type="PANTHER" id="PTHR48053">
    <property type="entry name" value="LEUCINE RICH REPEAT FAMILY PROTEIN, EXPRESSED"/>
    <property type="match status" value="1"/>
</dbReference>
<dbReference type="FunFam" id="3.80.10.10:FF:000233">
    <property type="entry name" value="Leucine-rich repeat receptor-like protein kinase TDR"/>
    <property type="match status" value="1"/>
</dbReference>
<dbReference type="InterPro" id="IPR055414">
    <property type="entry name" value="LRR_R13L4/SHOC2-like"/>
</dbReference>
<organism evidence="26 27">
    <name type="scientific">Corymbia citriodora subsp. variegata</name>
    <dbReference type="NCBI Taxonomy" id="360336"/>
    <lineage>
        <taxon>Eukaryota</taxon>
        <taxon>Viridiplantae</taxon>
        <taxon>Streptophyta</taxon>
        <taxon>Embryophyta</taxon>
        <taxon>Tracheophyta</taxon>
        <taxon>Spermatophyta</taxon>
        <taxon>Magnoliopsida</taxon>
        <taxon>eudicotyledons</taxon>
        <taxon>Gunneridae</taxon>
        <taxon>Pentapetalae</taxon>
        <taxon>rosids</taxon>
        <taxon>malvids</taxon>
        <taxon>Myrtales</taxon>
        <taxon>Myrtaceae</taxon>
        <taxon>Myrtoideae</taxon>
        <taxon>Eucalypteae</taxon>
        <taxon>Corymbia</taxon>
    </lineage>
</organism>
<dbReference type="Gramene" id="rna-gnl|WGS:JABURB|Cocit.L2773.1">
    <property type="protein sequence ID" value="cds-KAF7847630.1"/>
    <property type="gene ID" value="gene-BT93_L2773"/>
</dbReference>
<dbReference type="Pfam" id="PF08263">
    <property type="entry name" value="LRRNT_2"/>
    <property type="match status" value="1"/>
</dbReference>
<sequence length="1127" mass="124297">MQSKEALFTMEKFIFLALLDVLLASLLMFQPTICSSNFTDQDALLHFKLVIEVDPTNTIKGGNWTVEANFCEWIGVICSNRRQRVTALDLSHMGLQGRLSPFLGNLSFLASLDLRNNSFYGTIPIEIGRLRRLKELILEFNQFEGGIPPFLAQCQNLEVMSLATNRLTGGIPGEFGTFPKLQQLDLSSNDLRGRIPSSLGNISTLQVIVLVNATLTGSIPSALFNRSLAWVNLTNNYLSGSLPSDLCYRWPNIQVLSLRYNQFSGLLPETLTQCKELIILWLSYNCFQGSIPQDIGSLQKLQKLYITGNNFTGTIPRTIGNMSSLHKLDIGSNHIEGEIPSEIGNLFNLQMLHLSVNLLTGEVPREVFNISSLCDLQLVDNFLSGSLPSGSDLSLPNLEGLLLAHNGFGGNIPQYFSNFSNLIIFDAEDNQLSGPVPMSLGNLKKLIVFAVPSNQLTGDTYGSKLGFLSALSNCQSLEKLILAENPLRGSIPESIKNFSNSLQILSAPNCQIRGQIPNQMGFLKSLTFLQLSDNDLDGKIPSSIGGLESLQRLYLDNNHFGGPIPDEICNLTGLGELLLHQNRLSGSIPNCIENLSKLKKFFISSNNMTSAIPISLWSLQDLIFLNLSLNSFNGGLLLEIGKMRALENIDLSWNQLTGAITSSILELESLTSLNLSRNSFQGSIPQSIGNLKGLEFLDLSYNDLSGVIPESMEGLTNLQNLNLSFNKLSGEIPNGGPFRNFSALSFIGNEALCGNANFQVPRCRVNGKKSSSDKKLHLLYIMVPIVSATLLVFVICLLRKHGKIGKNDLVSVENPPRIDHPMISYQELCSATNNFAESNVLGVGSYSSVYKGTLTNETDVAIKVLNLHIESAIKSFDKECEVFRKIRHRNLVKVISSCTNADLRALVLQYVPNGSLEKWLYSNNYNLGICQRVKIMVDVATALDYLHHGQEEPIVHCDLKPSNVLLNEDMVAQVCDFGIAKILAMNKLETQTQTLGTIGYIAPEYGLKGKVLTKGDVYSFGILLLEVITIKKPTDEMFNAHMSLTQWVSAAIPDKVLDIVDSKLLSMNHQDLTLSELESIVLSILELGLECLKDLPEERMDMKTVMVKLNKIKLSLPAQENKVESSM</sequence>
<keyword evidence="5" id="KW-1003">Cell membrane</keyword>
<accession>A0A8T0CIN8</accession>
<feature type="transmembrane region" description="Helical" evidence="23">
    <location>
        <begin position="778"/>
        <end position="798"/>
    </location>
</feature>
<dbReference type="Gene3D" id="3.80.10.10">
    <property type="entry name" value="Ribonuclease Inhibitor"/>
    <property type="match status" value="5"/>
</dbReference>
<evidence type="ECO:0000256" key="9">
    <source>
        <dbReference type="ARBA" id="ARBA00022679"/>
    </source>
</evidence>
<evidence type="ECO:0000313" key="27">
    <source>
        <dbReference type="Proteomes" id="UP000806378"/>
    </source>
</evidence>
<dbReference type="FunFam" id="3.80.10.10:FF:000101">
    <property type="entry name" value="LRR receptor-like serine/threonine-protein kinase ERECTA"/>
    <property type="match status" value="1"/>
</dbReference>
<evidence type="ECO:0000256" key="4">
    <source>
        <dbReference type="ARBA" id="ARBA00012513"/>
    </source>
</evidence>
<dbReference type="Pfam" id="PF00560">
    <property type="entry name" value="LRR_1"/>
    <property type="match status" value="2"/>
</dbReference>
<evidence type="ECO:0000256" key="18">
    <source>
        <dbReference type="ARBA" id="ARBA00023170"/>
    </source>
</evidence>
<keyword evidence="6" id="KW-0723">Serine/threonine-protein kinase</keyword>
<evidence type="ECO:0000256" key="5">
    <source>
        <dbReference type="ARBA" id="ARBA00022475"/>
    </source>
</evidence>
<dbReference type="Pfam" id="PF07714">
    <property type="entry name" value="PK_Tyr_Ser-Thr"/>
    <property type="match status" value="1"/>
</dbReference>
<feature type="signal peptide" evidence="24">
    <location>
        <begin position="1"/>
        <end position="34"/>
    </location>
</feature>
<dbReference type="InterPro" id="IPR003591">
    <property type="entry name" value="Leu-rich_rpt_typical-subtyp"/>
</dbReference>
<keyword evidence="10 23" id="KW-0812">Transmembrane</keyword>
<evidence type="ECO:0000256" key="12">
    <source>
        <dbReference type="ARBA" id="ARBA00022737"/>
    </source>
</evidence>
<evidence type="ECO:0000256" key="2">
    <source>
        <dbReference type="ARBA" id="ARBA00004479"/>
    </source>
</evidence>
<dbReference type="SUPFAM" id="SSF56112">
    <property type="entry name" value="Protein kinase-like (PK-like)"/>
    <property type="match status" value="1"/>
</dbReference>
<evidence type="ECO:0000256" key="16">
    <source>
        <dbReference type="ARBA" id="ARBA00022989"/>
    </source>
</evidence>
<dbReference type="GO" id="GO:0004674">
    <property type="term" value="F:protein serine/threonine kinase activity"/>
    <property type="evidence" value="ECO:0007669"/>
    <property type="project" value="UniProtKB-KW"/>
</dbReference>
<keyword evidence="19" id="KW-0325">Glycoprotein</keyword>
<dbReference type="GO" id="GO:0005886">
    <property type="term" value="C:plasma membrane"/>
    <property type="evidence" value="ECO:0007669"/>
    <property type="project" value="UniProtKB-SubCell"/>
</dbReference>
<keyword evidence="12" id="KW-0677">Repeat</keyword>
<dbReference type="SMART" id="SM00365">
    <property type="entry name" value="LRR_SD22"/>
    <property type="match status" value="5"/>
</dbReference>
<keyword evidence="17 23" id="KW-0472">Membrane</keyword>
<evidence type="ECO:0000256" key="22">
    <source>
        <dbReference type="PROSITE-ProRule" id="PRU10141"/>
    </source>
</evidence>
<keyword evidence="16 23" id="KW-1133">Transmembrane helix</keyword>
<dbReference type="Pfam" id="PF23598">
    <property type="entry name" value="LRR_14"/>
    <property type="match status" value="1"/>
</dbReference>
<evidence type="ECO:0000256" key="19">
    <source>
        <dbReference type="ARBA" id="ARBA00023180"/>
    </source>
</evidence>
<comment type="caution">
    <text evidence="26">The sequence shown here is derived from an EMBL/GenBank/DDBJ whole genome shotgun (WGS) entry which is preliminary data.</text>
</comment>
<dbReference type="FunFam" id="3.80.10.10:FF:000095">
    <property type="entry name" value="LRR receptor-like serine/threonine-protein kinase GSO1"/>
    <property type="match status" value="1"/>
</dbReference>
<evidence type="ECO:0000256" key="21">
    <source>
        <dbReference type="ARBA" id="ARBA00048679"/>
    </source>
</evidence>
<feature type="chain" id="PRO_5035833412" description="non-specific serine/threonine protein kinase" evidence="24">
    <location>
        <begin position="35"/>
        <end position="1127"/>
    </location>
</feature>
<dbReference type="InterPro" id="IPR000719">
    <property type="entry name" value="Prot_kinase_dom"/>
</dbReference>
<keyword evidence="8" id="KW-0433">Leucine-rich repeat</keyword>
<evidence type="ECO:0000256" key="17">
    <source>
        <dbReference type="ARBA" id="ARBA00023136"/>
    </source>
</evidence>
<comment type="similarity">
    <text evidence="3">Belongs to the protein kinase superfamily. Ser/Thr protein kinase family.</text>
</comment>
<dbReference type="InterPro" id="IPR051716">
    <property type="entry name" value="Plant_RL_S/T_kinase"/>
</dbReference>
<evidence type="ECO:0000313" key="26">
    <source>
        <dbReference type="EMBL" id="KAF7847630.1"/>
    </source>
</evidence>
<evidence type="ECO:0000256" key="11">
    <source>
        <dbReference type="ARBA" id="ARBA00022729"/>
    </source>
</evidence>
<evidence type="ECO:0000256" key="23">
    <source>
        <dbReference type="SAM" id="Phobius"/>
    </source>
</evidence>
<evidence type="ECO:0000256" key="6">
    <source>
        <dbReference type="ARBA" id="ARBA00022527"/>
    </source>
</evidence>
<name>A0A8T0CIN8_CORYI</name>
<evidence type="ECO:0000256" key="15">
    <source>
        <dbReference type="ARBA" id="ARBA00022840"/>
    </source>
</evidence>
<dbReference type="Gene3D" id="3.30.200.20">
    <property type="entry name" value="Phosphorylase Kinase, domain 1"/>
    <property type="match status" value="1"/>
</dbReference>
<evidence type="ECO:0000256" key="3">
    <source>
        <dbReference type="ARBA" id="ARBA00008684"/>
    </source>
</evidence>
<evidence type="ECO:0000259" key="25">
    <source>
        <dbReference type="PROSITE" id="PS50011"/>
    </source>
</evidence>
<reference evidence="26" key="1">
    <citation type="submission" date="2020-05" db="EMBL/GenBank/DDBJ databases">
        <title>WGS assembly of Corymbia citriodora subspecies variegata.</title>
        <authorList>
            <person name="Barry K."/>
            <person name="Hundley H."/>
            <person name="Shu S."/>
            <person name="Jenkins J."/>
            <person name="Grimwood J."/>
            <person name="Baten A."/>
        </authorList>
    </citation>
    <scope>NUCLEOTIDE SEQUENCE</scope>
    <source>
        <strain evidence="26">CV2-018</strain>
    </source>
</reference>
<evidence type="ECO:0000256" key="14">
    <source>
        <dbReference type="ARBA" id="ARBA00022777"/>
    </source>
</evidence>
<dbReference type="OrthoDB" id="676979at2759"/>
<dbReference type="PROSITE" id="PS00107">
    <property type="entry name" value="PROTEIN_KINASE_ATP"/>
    <property type="match status" value="1"/>
</dbReference>
<evidence type="ECO:0000256" key="13">
    <source>
        <dbReference type="ARBA" id="ARBA00022741"/>
    </source>
</evidence>
<evidence type="ECO:0000256" key="1">
    <source>
        <dbReference type="ARBA" id="ARBA00004162"/>
    </source>
</evidence>
<dbReference type="SMART" id="SM00369">
    <property type="entry name" value="LRR_TYP"/>
    <property type="match status" value="11"/>
</dbReference>
<dbReference type="PROSITE" id="PS50011">
    <property type="entry name" value="PROTEIN_KINASE_DOM"/>
    <property type="match status" value="1"/>
</dbReference>
<comment type="subcellular location">
    <subcellularLocation>
        <location evidence="1">Cell membrane</location>
        <topology evidence="1">Single-pass membrane protein</topology>
    </subcellularLocation>
    <subcellularLocation>
        <location evidence="2">Membrane</location>
        <topology evidence="2">Single-pass type I membrane protein</topology>
    </subcellularLocation>
</comment>
<dbReference type="AlphaFoldDB" id="A0A8T0CIN8"/>
<evidence type="ECO:0000256" key="8">
    <source>
        <dbReference type="ARBA" id="ARBA00022614"/>
    </source>
</evidence>
<dbReference type="InterPro" id="IPR032675">
    <property type="entry name" value="LRR_dom_sf"/>
</dbReference>
<dbReference type="SMART" id="SM00220">
    <property type="entry name" value="S_TKc"/>
    <property type="match status" value="1"/>
</dbReference>
<keyword evidence="7" id="KW-0597">Phosphoprotein</keyword>
<keyword evidence="27" id="KW-1185">Reference proteome</keyword>
<dbReference type="PANTHER" id="PTHR48053:SF150">
    <property type="entry name" value="LRR RECEPTOR-LIKE SERINE_THREONINE-PROTEIN KINASE EFR"/>
    <property type="match status" value="1"/>
</dbReference>
<dbReference type="Gene3D" id="1.10.510.10">
    <property type="entry name" value="Transferase(Phosphotransferase) domain 1"/>
    <property type="match status" value="1"/>
</dbReference>
<comment type="catalytic activity">
    <reaction evidence="21">
        <text>L-seryl-[protein] + ATP = O-phospho-L-seryl-[protein] + ADP + H(+)</text>
        <dbReference type="Rhea" id="RHEA:17989"/>
        <dbReference type="Rhea" id="RHEA-COMP:9863"/>
        <dbReference type="Rhea" id="RHEA-COMP:11604"/>
        <dbReference type="ChEBI" id="CHEBI:15378"/>
        <dbReference type="ChEBI" id="CHEBI:29999"/>
        <dbReference type="ChEBI" id="CHEBI:30616"/>
        <dbReference type="ChEBI" id="CHEBI:83421"/>
        <dbReference type="ChEBI" id="CHEBI:456216"/>
        <dbReference type="EC" id="2.7.11.1"/>
    </reaction>
</comment>
<dbReference type="Proteomes" id="UP000806378">
    <property type="component" value="Unassembled WGS sequence"/>
</dbReference>
<dbReference type="InterPro" id="IPR001245">
    <property type="entry name" value="Ser-Thr/Tyr_kinase_cat_dom"/>
</dbReference>
<keyword evidence="11 24" id="KW-0732">Signal</keyword>
<evidence type="ECO:0000256" key="20">
    <source>
        <dbReference type="ARBA" id="ARBA00047899"/>
    </source>
</evidence>
<dbReference type="PROSITE" id="PS00108">
    <property type="entry name" value="PROTEIN_KINASE_ST"/>
    <property type="match status" value="1"/>
</dbReference>
<dbReference type="EMBL" id="MU090633">
    <property type="protein sequence ID" value="KAF7847630.1"/>
    <property type="molecule type" value="Genomic_DNA"/>
</dbReference>
<evidence type="ECO:0000256" key="7">
    <source>
        <dbReference type="ARBA" id="ARBA00022553"/>
    </source>
</evidence>
<dbReference type="FunFam" id="3.30.200.20:FF:000661">
    <property type="entry name" value="Serine-threonine protein kinase plant-type"/>
    <property type="match status" value="1"/>
</dbReference>
<evidence type="ECO:0000256" key="24">
    <source>
        <dbReference type="SAM" id="SignalP"/>
    </source>
</evidence>
<gene>
    <name evidence="26" type="ORF">BT93_L2773</name>
</gene>
<keyword evidence="14" id="KW-0418">Kinase</keyword>
<protein>
    <recommendedName>
        <fullName evidence="4">non-specific serine/threonine protein kinase</fullName>
        <ecNumber evidence="4">2.7.11.1</ecNumber>
    </recommendedName>
</protein>
<dbReference type="EC" id="2.7.11.1" evidence="4"/>
<dbReference type="InterPro" id="IPR013210">
    <property type="entry name" value="LRR_N_plant-typ"/>
</dbReference>
<dbReference type="PRINTS" id="PR00019">
    <property type="entry name" value="LEURICHRPT"/>
</dbReference>
<comment type="catalytic activity">
    <reaction evidence="20">
        <text>L-threonyl-[protein] + ATP = O-phospho-L-threonyl-[protein] + ADP + H(+)</text>
        <dbReference type="Rhea" id="RHEA:46608"/>
        <dbReference type="Rhea" id="RHEA-COMP:11060"/>
        <dbReference type="Rhea" id="RHEA-COMP:11605"/>
        <dbReference type="ChEBI" id="CHEBI:15378"/>
        <dbReference type="ChEBI" id="CHEBI:30013"/>
        <dbReference type="ChEBI" id="CHEBI:30616"/>
        <dbReference type="ChEBI" id="CHEBI:61977"/>
        <dbReference type="ChEBI" id="CHEBI:456216"/>
        <dbReference type="EC" id="2.7.11.1"/>
    </reaction>
</comment>
<dbReference type="Pfam" id="PF13855">
    <property type="entry name" value="LRR_8"/>
    <property type="match status" value="2"/>
</dbReference>
<dbReference type="GO" id="GO:0009791">
    <property type="term" value="P:post-embryonic development"/>
    <property type="evidence" value="ECO:0007669"/>
    <property type="project" value="UniProtKB-ARBA"/>
</dbReference>
<feature type="domain" description="Protein kinase" evidence="25">
    <location>
        <begin position="835"/>
        <end position="1114"/>
    </location>
</feature>
<dbReference type="InterPro" id="IPR008271">
    <property type="entry name" value="Ser/Thr_kinase_AS"/>
</dbReference>
<dbReference type="InterPro" id="IPR017441">
    <property type="entry name" value="Protein_kinase_ATP_BS"/>
</dbReference>